<evidence type="ECO:0000313" key="1">
    <source>
        <dbReference type="EMBL" id="KAI0032190.1"/>
    </source>
</evidence>
<reference evidence="1" key="1">
    <citation type="submission" date="2021-02" db="EMBL/GenBank/DDBJ databases">
        <authorList>
            <consortium name="DOE Joint Genome Institute"/>
            <person name="Ahrendt S."/>
            <person name="Looney B.P."/>
            <person name="Miyauchi S."/>
            <person name="Morin E."/>
            <person name="Drula E."/>
            <person name="Courty P.E."/>
            <person name="Chicoki N."/>
            <person name="Fauchery L."/>
            <person name="Kohler A."/>
            <person name="Kuo A."/>
            <person name="Labutti K."/>
            <person name="Pangilinan J."/>
            <person name="Lipzen A."/>
            <person name="Riley R."/>
            <person name="Andreopoulos W."/>
            <person name="He G."/>
            <person name="Johnson J."/>
            <person name="Barry K.W."/>
            <person name="Grigoriev I.V."/>
            <person name="Nagy L."/>
            <person name="Hibbett D."/>
            <person name="Henrissat B."/>
            <person name="Matheny P.B."/>
            <person name="Labbe J."/>
            <person name="Martin F."/>
        </authorList>
    </citation>
    <scope>NUCLEOTIDE SEQUENCE</scope>
    <source>
        <strain evidence="1">EC-137</strain>
    </source>
</reference>
<dbReference type="Proteomes" id="UP000814128">
    <property type="component" value="Unassembled WGS sequence"/>
</dbReference>
<reference evidence="1" key="2">
    <citation type="journal article" date="2022" name="New Phytol.">
        <title>Evolutionary transition to the ectomycorrhizal habit in the genomes of a hyperdiverse lineage of mushroom-forming fungi.</title>
        <authorList>
            <person name="Looney B."/>
            <person name="Miyauchi S."/>
            <person name="Morin E."/>
            <person name="Drula E."/>
            <person name="Courty P.E."/>
            <person name="Kohler A."/>
            <person name="Kuo A."/>
            <person name="LaButti K."/>
            <person name="Pangilinan J."/>
            <person name="Lipzen A."/>
            <person name="Riley R."/>
            <person name="Andreopoulos W."/>
            <person name="He G."/>
            <person name="Johnson J."/>
            <person name="Nolan M."/>
            <person name="Tritt A."/>
            <person name="Barry K.W."/>
            <person name="Grigoriev I.V."/>
            <person name="Nagy L.G."/>
            <person name="Hibbett D."/>
            <person name="Henrissat B."/>
            <person name="Matheny P.B."/>
            <person name="Labbe J."/>
            <person name="Martin F.M."/>
        </authorList>
    </citation>
    <scope>NUCLEOTIDE SEQUENCE</scope>
    <source>
        <strain evidence="1">EC-137</strain>
    </source>
</reference>
<dbReference type="EMBL" id="MU273554">
    <property type="protein sequence ID" value="KAI0032190.1"/>
    <property type="molecule type" value="Genomic_DNA"/>
</dbReference>
<protein>
    <submittedName>
        <fullName evidence="1">Uncharacterized protein</fullName>
    </submittedName>
</protein>
<sequence length="133" mass="14237">MAKDVHDGLLTPLVLVGASLVDHDAPLLHRLPSLSTLYLANTTVPGGPVFYLVVLRHTLACLSLSNSTSITDDACPALVLLTRLIALDFADITIQMPGPTSYLNTLHTRYLLAPMPPFITSLCIVSILFTAAL</sequence>
<gene>
    <name evidence="1" type="ORF">K488DRAFT_86117</name>
</gene>
<evidence type="ECO:0000313" key="2">
    <source>
        <dbReference type="Proteomes" id="UP000814128"/>
    </source>
</evidence>
<keyword evidence="2" id="KW-1185">Reference proteome</keyword>
<name>A0ACB8QKG1_9AGAM</name>
<comment type="caution">
    <text evidence="1">The sequence shown here is derived from an EMBL/GenBank/DDBJ whole genome shotgun (WGS) entry which is preliminary data.</text>
</comment>
<proteinExistence type="predicted"/>
<organism evidence="1 2">
    <name type="scientific">Vararia minispora EC-137</name>
    <dbReference type="NCBI Taxonomy" id="1314806"/>
    <lineage>
        <taxon>Eukaryota</taxon>
        <taxon>Fungi</taxon>
        <taxon>Dikarya</taxon>
        <taxon>Basidiomycota</taxon>
        <taxon>Agaricomycotina</taxon>
        <taxon>Agaricomycetes</taxon>
        <taxon>Russulales</taxon>
        <taxon>Lachnocladiaceae</taxon>
        <taxon>Vararia</taxon>
    </lineage>
</organism>
<accession>A0ACB8QKG1</accession>